<gene>
    <name evidence="1" type="ORF">BDR25DRAFT_357942</name>
</gene>
<accession>A0ACB6QMN4</accession>
<comment type="caution">
    <text evidence="1">The sequence shown here is derived from an EMBL/GenBank/DDBJ whole genome shotgun (WGS) entry which is preliminary data.</text>
</comment>
<dbReference type="EMBL" id="MU003517">
    <property type="protein sequence ID" value="KAF2468198.1"/>
    <property type="molecule type" value="Genomic_DNA"/>
</dbReference>
<name>A0ACB6QMN4_9PLEO</name>
<organism evidence="1 2">
    <name type="scientific">Lindgomyces ingoldianus</name>
    <dbReference type="NCBI Taxonomy" id="673940"/>
    <lineage>
        <taxon>Eukaryota</taxon>
        <taxon>Fungi</taxon>
        <taxon>Dikarya</taxon>
        <taxon>Ascomycota</taxon>
        <taxon>Pezizomycotina</taxon>
        <taxon>Dothideomycetes</taxon>
        <taxon>Pleosporomycetidae</taxon>
        <taxon>Pleosporales</taxon>
        <taxon>Lindgomycetaceae</taxon>
        <taxon>Lindgomyces</taxon>
    </lineage>
</organism>
<dbReference type="Proteomes" id="UP000799755">
    <property type="component" value="Unassembled WGS sequence"/>
</dbReference>
<proteinExistence type="predicted"/>
<evidence type="ECO:0000313" key="2">
    <source>
        <dbReference type="Proteomes" id="UP000799755"/>
    </source>
</evidence>
<reference evidence="1" key="1">
    <citation type="journal article" date="2020" name="Stud. Mycol.">
        <title>101 Dothideomycetes genomes: a test case for predicting lifestyles and emergence of pathogens.</title>
        <authorList>
            <person name="Haridas S."/>
            <person name="Albert R."/>
            <person name="Binder M."/>
            <person name="Bloem J."/>
            <person name="Labutti K."/>
            <person name="Salamov A."/>
            <person name="Andreopoulos B."/>
            <person name="Baker S."/>
            <person name="Barry K."/>
            <person name="Bills G."/>
            <person name="Bluhm B."/>
            <person name="Cannon C."/>
            <person name="Castanera R."/>
            <person name="Culley D."/>
            <person name="Daum C."/>
            <person name="Ezra D."/>
            <person name="Gonzalez J."/>
            <person name="Henrissat B."/>
            <person name="Kuo A."/>
            <person name="Liang C."/>
            <person name="Lipzen A."/>
            <person name="Lutzoni F."/>
            <person name="Magnuson J."/>
            <person name="Mondo S."/>
            <person name="Nolan M."/>
            <person name="Ohm R."/>
            <person name="Pangilinan J."/>
            <person name="Park H.-J."/>
            <person name="Ramirez L."/>
            <person name="Alfaro M."/>
            <person name="Sun H."/>
            <person name="Tritt A."/>
            <person name="Yoshinaga Y."/>
            <person name="Zwiers L.-H."/>
            <person name="Turgeon B."/>
            <person name="Goodwin S."/>
            <person name="Spatafora J."/>
            <person name="Crous P."/>
            <person name="Grigoriev I."/>
        </authorList>
    </citation>
    <scope>NUCLEOTIDE SEQUENCE</scope>
    <source>
        <strain evidence="1">ATCC 200398</strain>
    </source>
</reference>
<protein>
    <submittedName>
        <fullName evidence="1">Uncharacterized protein</fullName>
    </submittedName>
</protein>
<evidence type="ECO:0000313" key="1">
    <source>
        <dbReference type="EMBL" id="KAF2468198.1"/>
    </source>
</evidence>
<sequence>MIVIHLGEHSLSPLPSLTRWSRSASALVNSGECLLIAGSHGVIGTLKKAVKIIIY</sequence>
<keyword evidence="2" id="KW-1185">Reference proteome</keyword>